<evidence type="ECO:0000313" key="3">
    <source>
        <dbReference type="EMBL" id="MCU6791346.1"/>
    </source>
</evidence>
<feature type="transmembrane region" description="Helical" evidence="1">
    <location>
        <begin position="20"/>
        <end position="40"/>
    </location>
</feature>
<protein>
    <submittedName>
        <fullName evidence="3">Alpha/beta hydrolase</fullName>
    </submittedName>
</protein>
<organism evidence="3 4">
    <name type="scientific">Paenibacillus baimaensis</name>
    <dbReference type="NCBI Taxonomy" id="2982185"/>
    <lineage>
        <taxon>Bacteria</taxon>
        <taxon>Bacillati</taxon>
        <taxon>Bacillota</taxon>
        <taxon>Bacilli</taxon>
        <taxon>Bacillales</taxon>
        <taxon>Paenibacillaceae</taxon>
        <taxon>Paenibacillus</taxon>
    </lineage>
</organism>
<dbReference type="InterPro" id="IPR000073">
    <property type="entry name" value="AB_hydrolase_1"/>
</dbReference>
<evidence type="ECO:0000256" key="1">
    <source>
        <dbReference type="SAM" id="Phobius"/>
    </source>
</evidence>
<feature type="domain" description="AB hydrolase-1" evidence="2">
    <location>
        <begin position="73"/>
        <end position="177"/>
    </location>
</feature>
<proteinExistence type="predicted"/>
<dbReference type="PANTHER" id="PTHR46438:SF2">
    <property type="entry name" value="ALPHA_BETA-HYDROLASES SUPERFAMILY PROTEIN"/>
    <property type="match status" value="1"/>
</dbReference>
<dbReference type="RefSeq" id="WP_262682921.1">
    <property type="nucleotide sequence ID" value="NZ_JAOQIO010000007.1"/>
</dbReference>
<keyword evidence="1" id="KW-1133">Transmembrane helix</keyword>
<evidence type="ECO:0000259" key="2">
    <source>
        <dbReference type="Pfam" id="PF00561"/>
    </source>
</evidence>
<dbReference type="Pfam" id="PF00561">
    <property type="entry name" value="Abhydrolase_1"/>
    <property type="match status" value="1"/>
</dbReference>
<name>A0ABT2UAZ5_9BACL</name>
<dbReference type="GO" id="GO:0016787">
    <property type="term" value="F:hydrolase activity"/>
    <property type="evidence" value="ECO:0007669"/>
    <property type="project" value="UniProtKB-KW"/>
</dbReference>
<comment type="caution">
    <text evidence="3">The sequence shown here is derived from an EMBL/GenBank/DDBJ whole genome shotgun (WGS) entry which is preliminary data.</text>
</comment>
<reference evidence="3 4" key="1">
    <citation type="submission" date="2022-09" db="EMBL/GenBank/DDBJ databases">
        <authorList>
            <person name="Han X.L."/>
            <person name="Wang Q."/>
            <person name="Lu T."/>
        </authorList>
    </citation>
    <scope>NUCLEOTIDE SEQUENCE [LARGE SCALE GENOMIC DNA]</scope>
    <source>
        <strain evidence="3 4">WQ 127069</strain>
    </source>
</reference>
<dbReference type="Proteomes" id="UP001652445">
    <property type="component" value="Unassembled WGS sequence"/>
</dbReference>
<keyword evidence="1" id="KW-0472">Membrane</keyword>
<accession>A0ABT2UAZ5</accession>
<dbReference type="SUPFAM" id="SSF53474">
    <property type="entry name" value="alpha/beta-Hydrolases"/>
    <property type="match status" value="1"/>
</dbReference>
<gene>
    <name evidence="3" type="ORF">OB236_04290</name>
</gene>
<dbReference type="EMBL" id="JAOQIO010000007">
    <property type="protein sequence ID" value="MCU6791346.1"/>
    <property type="molecule type" value="Genomic_DNA"/>
</dbReference>
<keyword evidence="4" id="KW-1185">Reference proteome</keyword>
<evidence type="ECO:0000313" key="4">
    <source>
        <dbReference type="Proteomes" id="UP001652445"/>
    </source>
</evidence>
<dbReference type="Gene3D" id="3.40.50.1820">
    <property type="entry name" value="alpha/beta hydrolase"/>
    <property type="match status" value="1"/>
</dbReference>
<dbReference type="PANTHER" id="PTHR46438">
    <property type="entry name" value="ALPHA/BETA-HYDROLASES SUPERFAMILY PROTEIN"/>
    <property type="match status" value="1"/>
</dbReference>
<dbReference type="InterPro" id="IPR029058">
    <property type="entry name" value="AB_hydrolase_fold"/>
</dbReference>
<keyword evidence="1" id="KW-0812">Transmembrane</keyword>
<keyword evidence="3" id="KW-0378">Hydrolase</keyword>
<sequence length="337" mass="37352">MSRVSLRKKSSKIIKWKRILLIFVSAIIFIIGSGFIYEWISSKQAEANFPPQGKLVDVGGYRLHIHKIGTGSPTIILEAGSGETSLSWRDIPDQLAKSATVVSYDRAGYAWSEKANRERTGANIVSELHSALKKEGIDGPYILVGHSLGGMYTRLFAQAYRDEVTGLVLVDARPENDERDTRAIYEQEKFAGNPPATVLKLLKMSGSLRLFQDVLLEGLVAKEDRDSFINVMAKPSFFEAKEEEGKLANSTEDAIRGQNLDTLPVRIIARGVPQDYAKAGVSEDNGKRLEEIWQAGQRELLKISTSSQLIVAKKSGHMVIHDEPSLVVETILSLLER</sequence>